<evidence type="ECO:0000259" key="13">
    <source>
        <dbReference type="Pfam" id="PF00725"/>
    </source>
</evidence>
<keyword evidence="9" id="KW-0443">Lipid metabolism</keyword>
<dbReference type="EC" id="4.2.1.17" evidence="4"/>
<keyword evidence="5" id="KW-0276">Fatty acid metabolism</keyword>
<dbReference type="InterPro" id="IPR006176">
    <property type="entry name" value="3-OHacyl-CoA_DH_NAD-bd"/>
</dbReference>
<dbReference type="GO" id="GO:0004300">
    <property type="term" value="F:enoyl-CoA hydratase activity"/>
    <property type="evidence" value="ECO:0007669"/>
    <property type="project" value="UniProtKB-EC"/>
</dbReference>
<evidence type="ECO:0000256" key="3">
    <source>
        <dbReference type="ARBA" id="ARBA00008750"/>
    </source>
</evidence>
<dbReference type="InterPro" id="IPR006108">
    <property type="entry name" value="3HC_DH_C"/>
</dbReference>
<dbReference type="SUPFAM" id="SSF51735">
    <property type="entry name" value="NAD(P)-binding Rossmann-fold domains"/>
    <property type="match status" value="1"/>
</dbReference>
<dbReference type="PROSITE" id="PS00067">
    <property type="entry name" value="3HCDH"/>
    <property type="match status" value="1"/>
</dbReference>
<dbReference type="InterPro" id="IPR001753">
    <property type="entry name" value="Enoyl-CoA_hydra/iso"/>
</dbReference>
<dbReference type="FunFam" id="3.40.50.720:FF:000009">
    <property type="entry name" value="Fatty oxidation complex, alpha subunit"/>
    <property type="match status" value="1"/>
</dbReference>
<name>A0A9Q4DHV8_ACTPL</name>
<dbReference type="Gene3D" id="3.40.50.720">
    <property type="entry name" value="NAD(P)-binding Rossmann-like Domain"/>
    <property type="match status" value="1"/>
</dbReference>
<dbReference type="Pfam" id="PF00378">
    <property type="entry name" value="ECH_1"/>
    <property type="match status" value="1"/>
</dbReference>
<evidence type="ECO:0000256" key="7">
    <source>
        <dbReference type="ARBA" id="ARBA00023002"/>
    </source>
</evidence>
<evidence type="ECO:0000259" key="14">
    <source>
        <dbReference type="Pfam" id="PF02737"/>
    </source>
</evidence>
<dbReference type="AlphaFoldDB" id="A0A9Q4DHV8"/>
<sequence length="708" mass="80264">MTEQTEQPTQQPMFQVEVDDNQIAIIRIHSVDNDANWLSENFTDELRDVIGTLIYRQVQGAIFISTRENNFIQGLKPSLFKGKTDEQLFAFSQDAQAIMRELNTLKMPIIAAIDGNCFSIGLELALACDYRIASDKSHTLFAMPQVRSGLLPFAGGTQRLPRLIGLRSALPLMLFGEKITAETAKGLGLVDQLVPKARLLTGAYQLLLEKKISKANHKQPLTLFKKWRKQLEGNPFLRNKFLERSENSIWLKTFGNYPATAKLIELLKEPHFKQGLMLEQQAFVELFNSATSQVLIELKKTERAMKDKYRIRGNVRDVAQVSILGSGYMGAGIAYLTANNAKVPVRIKDIHPSEIRKALRTGFELMQKAMDKKQLNHGEMIQRMNLITGGERLVAAKSTDFVIEAVYEDLKLKQRMLAESENYYSEKTIFASNTSTFAIKDIAAHAIRPENVIGLHYFSPVTTQKMVEIIPHGATSEHTIATAIHFVIQQGKIPLLVADKQGFFINRVLTPLLLEAIQCLIDGESIEFIDRSLQEFGFKLGPLAMIDEMGLDVLVKSNPALVRELGGRFTLPENVDLLIRNERKGCKNKRGFYMYDRFGERLQEDKSIYHVMETIARNDLESEQIVRRCVLRMINEAAWCLQDQVIASTDEGNVASVLAMGFPEFRGGIYAYIEKIGAKEIVRQLRLHTKQYGKRFEPCEWLIRQAEQ</sequence>
<evidence type="ECO:0000256" key="1">
    <source>
        <dbReference type="ARBA" id="ARBA00005005"/>
    </source>
</evidence>
<dbReference type="Pfam" id="PF00725">
    <property type="entry name" value="3HCDH"/>
    <property type="match status" value="1"/>
</dbReference>
<dbReference type="GO" id="GO:0006635">
    <property type="term" value="P:fatty acid beta-oxidation"/>
    <property type="evidence" value="ECO:0007669"/>
    <property type="project" value="UniProtKB-ARBA"/>
</dbReference>
<feature type="domain" description="3-hydroxyacyl-CoA dehydrogenase C-terminal" evidence="13">
    <location>
        <begin position="502"/>
        <end position="595"/>
    </location>
</feature>
<dbReference type="PANTHER" id="PTHR43612">
    <property type="entry name" value="TRIFUNCTIONAL ENZYME SUBUNIT ALPHA"/>
    <property type="match status" value="1"/>
</dbReference>
<dbReference type="InterPro" id="IPR006180">
    <property type="entry name" value="3-OHacyl-CoA_DH_CS"/>
</dbReference>
<comment type="caution">
    <text evidence="15">The sequence shown here is derived from an EMBL/GenBank/DDBJ whole genome shotgun (WGS) entry which is preliminary data.</text>
</comment>
<dbReference type="InterPro" id="IPR050136">
    <property type="entry name" value="FA_oxidation_alpha_subunit"/>
</dbReference>
<keyword evidence="8" id="KW-0520">NAD</keyword>
<dbReference type="InterPro" id="IPR029045">
    <property type="entry name" value="ClpP/crotonase-like_dom_sf"/>
</dbReference>
<evidence type="ECO:0000313" key="15">
    <source>
        <dbReference type="EMBL" id="MCY6523557.1"/>
    </source>
</evidence>
<reference evidence="15" key="2">
    <citation type="submission" date="2022-12" db="EMBL/GenBank/DDBJ databases">
        <authorList>
            <person name="Kardos G."/>
            <person name="Sarkozi R."/>
            <person name="Laczko L."/>
            <person name="Marton S."/>
            <person name="Makrai L."/>
            <person name="Banyai K."/>
            <person name="Fodor L."/>
        </authorList>
    </citation>
    <scope>NUCLEOTIDE SEQUENCE</scope>
    <source>
        <strain evidence="15">84/14</strain>
    </source>
</reference>
<evidence type="ECO:0000256" key="2">
    <source>
        <dbReference type="ARBA" id="ARBA00007005"/>
    </source>
</evidence>
<accession>A0A9Q4DHV8</accession>
<comment type="pathway">
    <text evidence="1">Lipid metabolism; fatty acid beta-oxidation.</text>
</comment>
<evidence type="ECO:0000256" key="5">
    <source>
        <dbReference type="ARBA" id="ARBA00022832"/>
    </source>
</evidence>
<feature type="domain" description="3-hydroxyacyl-CoA dehydrogenase NAD binding" evidence="14">
    <location>
        <begin position="320"/>
        <end position="499"/>
    </location>
</feature>
<dbReference type="SUPFAM" id="SSF48179">
    <property type="entry name" value="6-phosphogluconate dehydrogenase C-terminal domain-like"/>
    <property type="match status" value="2"/>
</dbReference>
<evidence type="ECO:0000256" key="9">
    <source>
        <dbReference type="ARBA" id="ARBA00023098"/>
    </source>
</evidence>
<evidence type="ECO:0000256" key="4">
    <source>
        <dbReference type="ARBA" id="ARBA00012076"/>
    </source>
</evidence>
<reference evidence="15" key="1">
    <citation type="journal article" date="2021" name="Vet Sci">
        <title>O-Serogroups and Pathovirotypes of Escherichia coli Isolated from Post-Weaning Piglets Showing Diarrhoea and/or Oedema in South Korea.</title>
        <authorList>
            <person name="Byun J.W."/>
            <person name="Moon B.Y."/>
            <person name="Do K.H."/>
            <person name="Lee K."/>
            <person name="Lee H.Y."/>
            <person name="Kim W.I."/>
            <person name="So B."/>
            <person name="Lee W.K."/>
        </authorList>
    </citation>
    <scope>NUCLEOTIDE SEQUENCE</scope>
    <source>
        <strain evidence="15">84/14</strain>
    </source>
</reference>
<comment type="catalytic activity">
    <reaction evidence="12">
        <text>a (3S)-3-hydroxyacyl-CoA + NAD(+) = a 3-oxoacyl-CoA + NADH + H(+)</text>
        <dbReference type="Rhea" id="RHEA:22432"/>
        <dbReference type="ChEBI" id="CHEBI:15378"/>
        <dbReference type="ChEBI" id="CHEBI:57318"/>
        <dbReference type="ChEBI" id="CHEBI:57540"/>
        <dbReference type="ChEBI" id="CHEBI:57945"/>
        <dbReference type="ChEBI" id="CHEBI:90726"/>
        <dbReference type="EC" id="1.1.1.35"/>
    </reaction>
</comment>
<dbReference type="GO" id="GO:0070403">
    <property type="term" value="F:NAD+ binding"/>
    <property type="evidence" value="ECO:0007669"/>
    <property type="project" value="InterPro"/>
</dbReference>
<dbReference type="Gene3D" id="1.10.1040.50">
    <property type="match status" value="1"/>
</dbReference>
<evidence type="ECO:0000256" key="12">
    <source>
        <dbReference type="ARBA" id="ARBA00049556"/>
    </source>
</evidence>
<dbReference type="RefSeq" id="WP_237594282.1">
    <property type="nucleotide sequence ID" value="NZ_CP031861.1"/>
</dbReference>
<comment type="similarity">
    <text evidence="2">In the central section; belongs to the 3-hydroxyacyl-CoA dehydrogenase family.</text>
</comment>
<gene>
    <name evidence="15" type="ORF">OYG11_04790</name>
</gene>
<dbReference type="InterPro" id="IPR036291">
    <property type="entry name" value="NAD(P)-bd_dom_sf"/>
</dbReference>
<dbReference type="Pfam" id="PF02737">
    <property type="entry name" value="3HCDH_N"/>
    <property type="match status" value="1"/>
</dbReference>
<protein>
    <recommendedName>
        <fullName evidence="4">enoyl-CoA hydratase</fullName>
        <ecNumber evidence="4">4.2.1.17</ecNumber>
    </recommendedName>
</protein>
<dbReference type="GO" id="GO:0016509">
    <property type="term" value="F:long-chain (3S)-3-hydroxyacyl-CoA dehydrogenase (NAD+) activity"/>
    <property type="evidence" value="ECO:0007669"/>
    <property type="project" value="TreeGrafter"/>
</dbReference>
<evidence type="ECO:0000256" key="11">
    <source>
        <dbReference type="ARBA" id="ARBA00023268"/>
    </source>
</evidence>
<proteinExistence type="inferred from homology"/>
<keyword evidence="11" id="KW-0511">Multifunctional enzyme</keyword>
<dbReference type="PANTHER" id="PTHR43612:SF3">
    <property type="entry name" value="TRIFUNCTIONAL ENZYME SUBUNIT ALPHA, MITOCHONDRIAL"/>
    <property type="match status" value="1"/>
</dbReference>
<dbReference type="EMBL" id="JAPQFC010000001">
    <property type="protein sequence ID" value="MCY6523557.1"/>
    <property type="molecule type" value="Genomic_DNA"/>
</dbReference>
<keyword evidence="10" id="KW-0456">Lyase</keyword>
<dbReference type="Proteomes" id="UP001077788">
    <property type="component" value="Unassembled WGS sequence"/>
</dbReference>
<evidence type="ECO:0000313" key="16">
    <source>
        <dbReference type="Proteomes" id="UP001077788"/>
    </source>
</evidence>
<organism evidence="15 16">
    <name type="scientific">Actinobacillus pleuropneumoniae</name>
    <name type="common">Haemophilus pleuropneumoniae</name>
    <dbReference type="NCBI Taxonomy" id="715"/>
    <lineage>
        <taxon>Bacteria</taxon>
        <taxon>Pseudomonadati</taxon>
        <taxon>Pseudomonadota</taxon>
        <taxon>Gammaproteobacteria</taxon>
        <taxon>Pasteurellales</taxon>
        <taxon>Pasteurellaceae</taxon>
        <taxon>Actinobacillus</taxon>
    </lineage>
</organism>
<keyword evidence="7" id="KW-0560">Oxidoreductase</keyword>
<keyword evidence="6" id="KW-0442">Lipid degradation</keyword>
<comment type="similarity">
    <text evidence="3">In the N-terminal section; belongs to the enoyl-CoA hydratase/isomerase family.</text>
</comment>
<dbReference type="CDD" id="cd06558">
    <property type="entry name" value="crotonase-like"/>
    <property type="match status" value="1"/>
</dbReference>
<dbReference type="SUPFAM" id="SSF52096">
    <property type="entry name" value="ClpP/crotonase"/>
    <property type="match status" value="1"/>
</dbReference>
<dbReference type="Gene3D" id="3.90.226.10">
    <property type="entry name" value="2-enoyl-CoA Hydratase, Chain A, domain 1"/>
    <property type="match status" value="1"/>
</dbReference>
<evidence type="ECO:0000256" key="10">
    <source>
        <dbReference type="ARBA" id="ARBA00023239"/>
    </source>
</evidence>
<dbReference type="InterPro" id="IPR008927">
    <property type="entry name" value="6-PGluconate_DH-like_C_sf"/>
</dbReference>
<evidence type="ECO:0000256" key="6">
    <source>
        <dbReference type="ARBA" id="ARBA00022963"/>
    </source>
</evidence>
<evidence type="ECO:0000256" key="8">
    <source>
        <dbReference type="ARBA" id="ARBA00023027"/>
    </source>
</evidence>